<dbReference type="EMBL" id="BAAART010000097">
    <property type="protein sequence ID" value="GAA2244600.1"/>
    <property type="molecule type" value="Genomic_DNA"/>
</dbReference>
<reference evidence="3" key="1">
    <citation type="journal article" date="2019" name="Int. J. Syst. Evol. Microbiol.">
        <title>The Global Catalogue of Microorganisms (GCM) 10K type strain sequencing project: providing services to taxonomists for standard genome sequencing and annotation.</title>
        <authorList>
            <consortium name="The Broad Institute Genomics Platform"/>
            <consortium name="The Broad Institute Genome Sequencing Center for Infectious Disease"/>
            <person name="Wu L."/>
            <person name="Ma J."/>
        </authorList>
    </citation>
    <scope>NUCLEOTIDE SEQUENCE [LARGE SCALE GENOMIC DNA]</scope>
    <source>
        <strain evidence="3">JCM 3053</strain>
    </source>
</reference>
<evidence type="ECO:0000313" key="2">
    <source>
        <dbReference type="EMBL" id="GAA2244600.1"/>
    </source>
</evidence>
<feature type="region of interest" description="Disordered" evidence="1">
    <location>
        <begin position="44"/>
        <end position="64"/>
    </location>
</feature>
<accession>A0ABP5QVC2</accession>
<dbReference type="Proteomes" id="UP001501474">
    <property type="component" value="Unassembled WGS sequence"/>
</dbReference>
<proteinExistence type="predicted"/>
<feature type="compositionally biased region" description="Basic residues" evidence="1">
    <location>
        <begin position="53"/>
        <end position="64"/>
    </location>
</feature>
<protein>
    <recommendedName>
        <fullName evidence="4">Transposase</fullName>
    </recommendedName>
</protein>
<organism evidence="2 3">
    <name type="scientific">Streptomyces indiaensis</name>
    <dbReference type="NCBI Taxonomy" id="284033"/>
    <lineage>
        <taxon>Bacteria</taxon>
        <taxon>Bacillati</taxon>
        <taxon>Actinomycetota</taxon>
        <taxon>Actinomycetes</taxon>
        <taxon>Kitasatosporales</taxon>
        <taxon>Streptomycetaceae</taxon>
        <taxon>Streptomyces</taxon>
    </lineage>
</organism>
<evidence type="ECO:0000256" key="1">
    <source>
        <dbReference type="SAM" id="MobiDB-lite"/>
    </source>
</evidence>
<feature type="region of interest" description="Disordered" evidence="1">
    <location>
        <begin position="1"/>
        <end position="22"/>
    </location>
</feature>
<dbReference type="RefSeq" id="WP_234847063.1">
    <property type="nucleotide sequence ID" value="NZ_BAAART010000097.1"/>
</dbReference>
<evidence type="ECO:0008006" key="4">
    <source>
        <dbReference type="Google" id="ProtNLM"/>
    </source>
</evidence>
<sequence>MNSRRPLGTGPRPAEEQSPIGDCRERGRTAAEQVAVKPLALAVEDEGVQARPPGRRPSGKGAHF</sequence>
<name>A0ABP5QVC2_9ACTN</name>
<keyword evidence="3" id="KW-1185">Reference proteome</keyword>
<evidence type="ECO:0000313" key="3">
    <source>
        <dbReference type="Proteomes" id="UP001501474"/>
    </source>
</evidence>
<gene>
    <name evidence="2" type="ORF">GCM10010104_46030</name>
</gene>
<comment type="caution">
    <text evidence="2">The sequence shown here is derived from an EMBL/GenBank/DDBJ whole genome shotgun (WGS) entry which is preliminary data.</text>
</comment>